<keyword evidence="3" id="KW-1185">Reference proteome</keyword>
<protein>
    <submittedName>
        <fullName evidence="2">Uncharacterized protein</fullName>
    </submittedName>
</protein>
<dbReference type="AlphaFoldDB" id="A0A8T0J725"/>
<dbReference type="EMBL" id="CM026421">
    <property type="protein sequence ID" value="KAG0591710.1"/>
    <property type="molecule type" value="Genomic_DNA"/>
</dbReference>
<dbReference type="Proteomes" id="UP000822688">
    <property type="component" value="Chromosome 1"/>
</dbReference>
<accession>A0A8T0J725</accession>
<sequence length="168" mass="18908">MVHHSRAFRPNDGEQMRESTSCTPCKICTGEERAETTALAPRSQPGAHSTTKPPSPTFGEVIELAANHVQSQRNPCSWFPRNSKSFKWTIDFPGPRFKGQERHKVHNVSTSKMFLFTAHPTNMAPTRYKHKFTMIKPFAATPNAIAAIYFNTSSCTPEYQSLKFTICS</sequence>
<reference evidence="2" key="1">
    <citation type="submission" date="2020-06" db="EMBL/GenBank/DDBJ databases">
        <title>WGS assembly of Ceratodon purpureus strain R40.</title>
        <authorList>
            <person name="Carey S.B."/>
            <person name="Jenkins J."/>
            <person name="Shu S."/>
            <person name="Lovell J.T."/>
            <person name="Sreedasyam A."/>
            <person name="Maumus F."/>
            <person name="Tiley G.P."/>
            <person name="Fernandez-Pozo N."/>
            <person name="Barry K."/>
            <person name="Chen C."/>
            <person name="Wang M."/>
            <person name="Lipzen A."/>
            <person name="Daum C."/>
            <person name="Saski C.A."/>
            <person name="Payton A.C."/>
            <person name="Mcbreen J.C."/>
            <person name="Conrad R.E."/>
            <person name="Kollar L.M."/>
            <person name="Olsson S."/>
            <person name="Huttunen S."/>
            <person name="Landis J.B."/>
            <person name="Wickett N.J."/>
            <person name="Johnson M.G."/>
            <person name="Rensing S.A."/>
            <person name="Grimwood J."/>
            <person name="Schmutz J."/>
            <person name="Mcdaniel S.F."/>
        </authorList>
    </citation>
    <scope>NUCLEOTIDE SEQUENCE</scope>
    <source>
        <strain evidence="2">R40</strain>
    </source>
</reference>
<evidence type="ECO:0000256" key="1">
    <source>
        <dbReference type="SAM" id="MobiDB-lite"/>
    </source>
</evidence>
<proteinExistence type="predicted"/>
<feature type="region of interest" description="Disordered" evidence="1">
    <location>
        <begin position="36"/>
        <end position="57"/>
    </location>
</feature>
<organism evidence="2 3">
    <name type="scientific">Ceratodon purpureus</name>
    <name type="common">Fire moss</name>
    <name type="synonym">Dicranum purpureum</name>
    <dbReference type="NCBI Taxonomy" id="3225"/>
    <lineage>
        <taxon>Eukaryota</taxon>
        <taxon>Viridiplantae</taxon>
        <taxon>Streptophyta</taxon>
        <taxon>Embryophyta</taxon>
        <taxon>Bryophyta</taxon>
        <taxon>Bryophytina</taxon>
        <taxon>Bryopsida</taxon>
        <taxon>Dicranidae</taxon>
        <taxon>Pseudoditrichales</taxon>
        <taxon>Ditrichaceae</taxon>
        <taxon>Ceratodon</taxon>
    </lineage>
</organism>
<name>A0A8T0J725_CERPU</name>
<gene>
    <name evidence="2" type="ORF">KC19_1G195300</name>
</gene>
<feature type="region of interest" description="Disordered" evidence="1">
    <location>
        <begin position="1"/>
        <end position="22"/>
    </location>
</feature>
<comment type="caution">
    <text evidence="2">The sequence shown here is derived from an EMBL/GenBank/DDBJ whole genome shotgun (WGS) entry which is preliminary data.</text>
</comment>
<evidence type="ECO:0000313" key="3">
    <source>
        <dbReference type="Proteomes" id="UP000822688"/>
    </source>
</evidence>
<evidence type="ECO:0000313" key="2">
    <source>
        <dbReference type="EMBL" id="KAG0591710.1"/>
    </source>
</evidence>